<sequence length="227" mass="23802">MNELADLVFAGGALAVAAPVAAVLRLPAARLLLPPGEAARIARFRQPQDRLERAAAHGLLRHLLAPRLGRDPAGIALARDEGDRPFLPGQPGLDLNLSHGGGWVAVGLSTVGRIGVDVEAAGRPVDWDGIAPVFLHPGELAAYRTLPAGARPRRALEWWSVKEAFLKATGEGLIAEPHTVRPSPDGAAWRLKRAGLALRAESRLLADGARFAWAVGEGVAVTVVVAG</sequence>
<feature type="domain" description="4'-phosphopantetheinyl transferase" evidence="3">
    <location>
        <begin position="113"/>
        <end position="184"/>
    </location>
</feature>
<dbReference type="Pfam" id="PF22624">
    <property type="entry name" value="AASDHPPT_N"/>
    <property type="match status" value="1"/>
</dbReference>
<keyword evidence="2 5" id="KW-0808">Transferase</keyword>
<dbReference type="Gene3D" id="3.90.470.20">
    <property type="entry name" value="4'-phosphopantetheinyl transferase domain"/>
    <property type="match status" value="1"/>
</dbReference>
<comment type="similarity">
    <text evidence="1">Belongs to the P-Pant transferase superfamily. Gsp/Sfp/HetI/AcpT family.</text>
</comment>
<dbReference type="Proteomes" id="UP000078316">
    <property type="component" value="Unassembled WGS sequence"/>
</dbReference>
<evidence type="ECO:0000256" key="2">
    <source>
        <dbReference type="ARBA" id="ARBA00022679"/>
    </source>
</evidence>
<dbReference type="InterPro" id="IPR050559">
    <property type="entry name" value="P-Pant_transferase_sf"/>
</dbReference>
<dbReference type="PANTHER" id="PTHR12215">
    <property type="entry name" value="PHOSPHOPANTETHEINE TRANSFERASE"/>
    <property type="match status" value="1"/>
</dbReference>
<dbReference type="GO" id="GO:0019878">
    <property type="term" value="P:lysine biosynthetic process via aminoadipic acid"/>
    <property type="evidence" value="ECO:0007669"/>
    <property type="project" value="TreeGrafter"/>
</dbReference>
<proteinExistence type="inferred from homology"/>
<dbReference type="GO" id="GO:0000287">
    <property type="term" value="F:magnesium ion binding"/>
    <property type="evidence" value="ECO:0007669"/>
    <property type="project" value="InterPro"/>
</dbReference>
<evidence type="ECO:0000259" key="4">
    <source>
        <dbReference type="Pfam" id="PF22624"/>
    </source>
</evidence>
<dbReference type="STRING" id="427683.A5481_21440"/>
<evidence type="ECO:0000259" key="3">
    <source>
        <dbReference type="Pfam" id="PF01648"/>
    </source>
</evidence>
<dbReference type="InterPro" id="IPR008278">
    <property type="entry name" value="4-PPantetheinyl_Trfase_dom"/>
</dbReference>
<evidence type="ECO:0000313" key="5">
    <source>
        <dbReference type="EMBL" id="OAS20911.1"/>
    </source>
</evidence>
<evidence type="ECO:0000256" key="1">
    <source>
        <dbReference type="ARBA" id="ARBA00010990"/>
    </source>
</evidence>
<name>A0A179S4R0_9HYPH</name>
<dbReference type="OrthoDB" id="9808281at2"/>
<dbReference type="EMBL" id="LWHQ01000043">
    <property type="protein sequence ID" value="OAS20911.1"/>
    <property type="molecule type" value="Genomic_DNA"/>
</dbReference>
<protein>
    <submittedName>
        <fullName evidence="5">4-phosphopantetheinyl transferase</fullName>
    </submittedName>
</protein>
<dbReference type="InterPro" id="IPR055066">
    <property type="entry name" value="AASDHPPT_N"/>
</dbReference>
<dbReference type="PANTHER" id="PTHR12215:SF10">
    <property type="entry name" value="L-AMINOADIPATE-SEMIALDEHYDE DEHYDROGENASE-PHOSPHOPANTETHEINYL TRANSFERASE"/>
    <property type="match status" value="1"/>
</dbReference>
<dbReference type="SUPFAM" id="SSF56214">
    <property type="entry name" value="4'-phosphopantetheinyl transferase"/>
    <property type="match status" value="2"/>
</dbReference>
<dbReference type="GO" id="GO:0005829">
    <property type="term" value="C:cytosol"/>
    <property type="evidence" value="ECO:0007669"/>
    <property type="project" value="TreeGrafter"/>
</dbReference>
<evidence type="ECO:0000313" key="6">
    <source>
        <dbReference type="Proteomes" id="UP000078316"/>
    </source>
</evidence>
<organism evidence="5 6">
    <name type="scientific">Methylobacterium platani</name>
    <dbReference type="NCBI Taxonomy" id="427683"/>
    <lineage>
        <taxon>Bacteria</taxon>
        <taxon>Pseudomonadati</taxon>
        <taxon>Pseudomonadota</taxon>
        <taxon>Alphaproteobacteria</taxon>
        <taxon>Hyphomicrobiales</taxon>
        <taxon>Methylobacteriaceae</taxon>
        <taxon>Methylobacterium</taxon>
    </lineage>
</organism>
<dbReference type="InterPro" id="IPR037143">
    <property type="entry name" value="4-PPantetheinyl_Trfase_dom_sf"/>
</dbReference>
<dbReference type="GO" id="GO:0008897">
    <property type="term" value="F:holo-[acyl-carrier-protein] synthase activity"/>
    <property type="evidence" value="ECO:0007669"/>
    <property type="project" value="InterPro"/>
</dbReference>
<dbReference type="RefSeq" id="WP_064504287.1">
    <property type="nucleotide sequence ID" value="NZ_LWHQ01000043.1"/>
</dbReference>
<accession>A0A179S4R0</accession>
<dbReference type="Pfam" id="PF01648">
    <property type="entry name" value="ACPS"/>
    <property type="match status" value="1"/>
</dbReference>
<gene>
    <name evidence="5" type="ORF">A5481_21440</name>
</gene>
<reference evidence="5 6" key="1">
    <citation type="submission" date="2016-04" db="EMBL/GenBank/DDBJ databases">
        <authorList>
            <person name="Evans L.H."/>
            <person name="Alamgir A."/>
            <person name="Owens N."/>
            <person name="Weber N.D."/>
            <person name="Virtaneva K."/>
            <person name="Barbian K."/>
            <person name="Babar A."/>
            <person name="Rosenke K."/>
        </authorList>
    </citation>
    <scope>NUCLEOTIDE SEQUENCE [LARGE SCALE GENOMIC DNA]</scope>
    <source>
        <strain evidence="5 6">PMB02</strain>
    </source>
</reference>
<feature type="domain" description="4'-phosphopantetheinyl transferase N-terminal" evidence="4">
    <location>
        <begin position="30"/>
        <end position="106"/>
    </location>
</feature>
<comment type="caution">
    <text evidence="5">The sequence shown here is derived from an EMBL/GenBank/DDBJ whole genome shotgun (WGS) entry which is preliminary data.</text>
</comment>
<dbReference type="AlphaFoldDB" id="A0A179S4R0"/>